<dbReference type="InterPro" id="IPR056725">
    <property type="entry name" value="DUF7823"/>
</dbReference>
<proteinExistence type="predicted"/>
<dbReference type="RefSeq" id="WP_319929664.1">
    <property type="nucleotide sequence ID" value="NZ_VCDN01000026.1"/>
</dbReference>
<accession>A0ABU4S8V5</accession>
<protein>
    <recommendedName>
        <fullName evidence="1">DUF7823 domain-containing protein</fullName>
    </recommendedName>
</protein>
<dbReference type="Proteomes" id="UP001271890">
    <property type="component" value="Unassembled WGS sequence"/>
</dbReference>
<dbReference type="EMBL" id="VCDN01000026">
    <property type="protein sequence ID" value="MDX7987229.1"/>
    <property type="molecule type" value="Genomic_DNA"/>
</dbReference>
<comment type="caution">
    <text evidence="2">The sequence shown here is derived from an EMBL/GenBank/DDBJ whole genome shotgun (WGS) entry which is preliminary data.</text>
</comment>
<feature type="domain" description="DUF7823" evidence="1">
    <location>
        <begin position="51"/>
        <end position="141"/>
    </location>
</feature>
<reference evidence="3" key="1">
    <citation type="journal article" date="2024" name="Toxins">
        <title>Genome Sequence Analysis of Native Xenorhabdus Strains Isolated from Entomopathogenic Nematodes in Argentina.</title>
        <authorList>
            <person name="Palma L."/>
            <person name="Frizzo L."/>
            <person name="Kaiser S."/>
            <person name="Berry C."/>
            <person name="Caballero P."/>
            <person name="Bode H.B."/>
            <person name="Del Valle E.E."/>
        </authorList>
    </citation>
    <scope>NUCLEOTIDE SEQUENCE [LARGE SCALE GENOMIC DNA]</scope>
    <source>
        <strain evidence="3">12</strain>
    </source>
</reference>
<evidence type="ECO:0000313" key="3">
    <source>
        <dbReference type="Proteomes" id="UP001271890"/>
    </source>
</evidence>
<organism evidence="2 3">
    <name type="scientific">Xenorhabdus santafensis</name>
    <dbReference type="NCBI Taxonomy" id="2582833"/>
    <lineage>
        <taxon>Bacteria</taxon>
        <taxon>Pseudomonadati</taxon>
        <taxon>Pseudomonadota</taxon>
        <taxon>Gammaproteobacteria</taxon>
        <taxon>Enterobacterales</taxon>
        <taxon>Morganellaceae</taxon>
        <taxon>Xenorhabdus</taxon>
    </lineage>
</organism>
<name>A0ABU4S8V5_9GAMM</name>
<sequence length="141" mass="15728">MSDMLYLEMTIGSAIYFNRTRAWGYYFNPYTGEGFGSTRVVKSTIAQDVGGQQVMAFKMSEDPVGTFKDITLVTSSLKQPNLESKNLEVRTLYGSTYCLGSSPNLDGTGTTFTYISDDAKQLGDVIKQYLGTNLIFTFNWK</sequence>
<evidence type="ECO:0000313" key="2">
    <source>
        <dbReference type="EMBL" id="MDX7987229.1"/>
    </source>
</evidence>
<gene>
    <name evidence="2" type="ORF">FE392_07775</name>
</gene>
<dbReference type="Pfam" id="PF25136">
    <property type="entry name" value="DUF7823"/>
    <property type="match status" value="1"/>
</dbReference>
<evidence type="ECO:0000259" key="1">
    <source>
        <dbReference type="Pfam" id="PF25136"/>
    </source>
</evidence>
<keyword evidence="3" id="KW-1185">Reference proteome</keyword>